<reference evidence="3" key="2">
    <citation type="submission" date="2023-06" db="EMBL/GenBank/DDBJ databases">
        <authorList>
            <person name="Swenson N.G."/>
            <person name="Wegrzyn J.L."/>
            <person name="Mcevoy S.L."/>
        </authorList>
    </citation>
    <scope>NUCLEOTIDE SEQUENCE</scope>
    <source>
        <strain evidence="3">NS2018</strain>
        <tissue evidence="3">Leaf</tissue>
    </source>
</reference>
<dbReference type="Gene3D" id="4.10.320.10">
    <property type="entry name" value="E3-binding domain"/>
    <property type="match status" value="1"/>
</dbReference>
<dbReference type="AlphaFoldDB" id="A0AA39TGW9"/>
<evidence type="ECO:0000256" key="1">
    <source>
        <dbReference type="ARBA" id="ARBA00007317"/>
    </source>
</evidence>
<name>A0AA39TGW9_ACESA</name>
<sequence length="119" mass="13415">MLSNSKVSKNTKGGALSTLAVWHLAKKYGIDLNDVHEIGKNGRVLKEDVLKYVEGIVEGLSISTDFNAPLWDEENVRYAFAEVKYQPNDKSFLTYSFCEVSAYKGDEDQHLKVFDLIPL</sequence>
<gene>
    <name evidence="3" type="ORF">LWI29_022508</name>
</gene>
<comment type="similarity">
    <text evidence="1">Belongs to the 2-oxoacid dehydrogenase family.</text>
</comment>
<dbReference type="GO" id="GO:0016746">
    <property type="term" value="F:acyltransferase activity"/>
    <property type="evidence" value="ECO:0007669"/>
    <property type="project" value="InterPro"/>
</dbReference>
<evidence type="ECO:0000259" key="2">
    <source>
        <dbReference type="PROSITE" id="PS51826"/>
    </source>
</evidence>
<evidence type="ECO:0000313" key="4">
    <source>
        <dbReference type="Proteomes" id="UP001168877"/>
    </source>
</evidence>
<keyword evidence="4" id="KW-1185">Reference proteome</keyword>
<dbReference type="Proteomes" id="UP001168877">
    <property type="component" value="Unassembled WGS sequence"/>
</dbReference>
<comment type="caution">
    <text evidence="3">The sequence shown here is derived from an EMBL/GenBank/DDBJ whole genome shotgun (WGS) entry which is preliminary data.</text>
</comment>
<reference evidence="3" key="1">
    <citation type="journal article" date="2022" name="Plant J.">
        <title>Strategies of tolerance reflected in two North American maple genomes.</title>
        <authorList>
            <person name="McEvoy S.L."/>
            <person name="Sezen U.U."/>
            <person name="Trouern-Trend A."/>
            <person name="McMahon S.M."/>
            <person name="Schaberg P.G."/>
            <person name="Yang J."/>
            <person name="Wegrzyn J.L."/>
            <person name="Swenson N.G."/>
        </authorList>
    </citation>
    <scope>NUCLEOTIDE SEQUENCE</scope>
    <source>
        <strain evidence="3">NS2018</strain>
    </source>
</reference>
<feature type="domain" description="Peripheral subunit-binding (PSBD)" evidence="2">
    <location>
        <begin position="16"/>
        <end position="53"/>
    </location>
</feature>
<dbReference type="InterPro" id="IPR004167">
    <property type="entry name" value="PSBD"/>
</dbReference>
<proteinExistence type="inferred from homology"/>
<dbReference type="EMBL" id="JAUESC010000001">
    <property type="protein sequence ID" value="KAK0607911.1"/>
    <property type="molecule type" value="Genomic_DNA"/>
</dbReference>
<organism evidence="3 4">
    <name type="scientific">Acer saccharum</name>
    <name type="common">Sugar maple</name>
    <dbReference type="NCBI Taxonomy" id="4024"/>
    <lineage>
        <taxon>Eukaryota</taxon>
        <taxon>Viridiplantae</taxon>
        <taxon>Streptophyta</taxon>
        <taxon>Embryophyta</taxon>
        <taxon>Tracheophyta</taxon>
        <taxon>Spermatophyta</taxon>
        <taxon>Magnoliopsida</taxon>
        <taxon>eudicotyledons</taxon>
        <taxon>Gunneridae</taxon>
        <taxon>Pentapetalae</taxon>
        <taxon>rosids</taxon>
        <taxon>malvids</taxon>
        <taxon>Sapindales</taxon>
        <taxon>Sapindaceae</taxon>
        <taxon>Hippocastanoideae</taxon>
        <taxon>Acereae</taxon>
        <taxon>Acer</taxon>
    </lineage>
</organism>
<evidence type="ECO:0000313" key="3">
    <source>
        <dbReference type="EMBL" id="KAK0607911.1"/>
    </source>
</evidence>
<protein>
    <recommendedName>
        <fullName evidence="2">Peripheral subunit-binding (PSBD) domain-containing protein</fullName>
    </recommendedName>
</protein>
<dbReference type="SUPFAM" id="SSF47005">
    <property type="entry name" value="Peripheral subunit-binding domain of 2-oxo acid dehydrogenase complex"/>
    <property type="match status" value="1"/>
</dbReference>
<dbReference type="PROSITE" id="PS51826">
    <property type="entry name" value="PSBD"/>
    <property type="match status" value="1"/>
</dbReference>
<dbReference type="InterPro" id="IPR036625">
    <property type="entry name" value="E3-bd_dom_sf"/>
</dbReference>
<accession>A0AA39TGW9</accession>
<dbReference type="Pfam" id="PF02817">
    <property type="entry name" value="E3_binding"/>
    <property type="match status" value="1"/>
</dbReference>